<feature type="compositionally biased region" description="Polar residues" evidence="2">
    <location>
        <begin position="293"/>
        <end position="303"/>
    </location>
</feature>
<keyword evidence="1" id="KW-0175">Coiled coil</keyword>
<evidence type="ECO:0000256" key="2">
    <source>
        <dbReference type="SAM" id="MobiDB-lite"/>
    </source>
</evidence>
<dbReference type="Proteomes" id="UP000724672">
    <property type="component" value="Unassembled WGS sequence"/>
</dbReference>
<evidence type="ECO:0000313" key="4">
    <source>
        <dbReference type="Proteomes" id="UP000724672"/>
    </source>
</evidence>
<feature type="coiled-coil region" evidence="1">
    <location>
        <begin position="57"/>
        <end position="100"/>
    </location>
</feature>
<keyword evidence="4" id="KW-1185">Reference proteome</keyword>
<gene>
    <name evidence="3" type="ORF">GOQ27_07555</name>
</gene>
<organism evidence="3 4">
    <name type="scientific">Anaeromonas frigoriresistens</name>
    <dbReference type="NCBI Taxonomy" id="2683708"/>
    <lineage>
        <taxon>Bacteria</taxon>
        <taxon>Bacillati</taxon>
        <taxon>Bacillota</taxon>
        <taxon>Tissierellia</taxon>
        <taxon>Tissierellales</taxon>
        <taxon>Thermohalobacteraceae</taxon>
        <taxon>Anaeromonas</taxon>
    </lineage>
</organism>
<dbReference type="EMBL" id="WSFT01000031">
    <property type="protein sequence ID" value="MBS4538315.1"/>
    <property type="molecule type" value="Genomic_DNA"/>
</dbReference>
<feature type="compositionally biased region" description="Basic and acidic residues" evidence="2">
    <location>
        <begin position="280"/>
        <end position="291"/>
    </location>
</feature>
<comment type="caution">
    <text evidence="3">The sequence shown here is derived from an EMBL/GenBank/DDBJ whole genome shotgun (WGS) entry which is preliminary data.</text>
</comment>
<reference evidence="3" key="1">
    <citation type="submission" date="2019-12" db="EMBL/GenBank/DDBJ databases">
        <title>Clostridiaceae gen. nov. sp. nov., isolated from sediment in Xinjiang, China.</title>
        <authorList>
            <person name="Zhang R."/>
        </authorList>
    </citation>
    <scope>NUCLEOTIDE SEQUENCE</scope>
    <source>
        <strain evidence="3">D2Q-11</strain>
    </source>
</reference>
<evidence type="ECO:0000313" key="3">
    <source>
        <dbReference type="EMBL" id="MBS4538315.1"/>
    </source>
</evidence>
<feature type="region of interest" description="Disordered" evidence="2">
    <location>
        <begin position="280"/>
        <end position="309"/>
    </location>
</feature>
<evidence type="ECO:0000256" key="1">
    <source>
        <dbReference type="SAM" id="Coils"/>
    </source>
</evidence>
<protein>
    <submittedName>
        <fullName evidence="3">Transposase</fullName>
    </submittedName>
</protein>
<sequence>MKKKNKRPSYILELRLETEKYQEDILNKRLEIGRQMYNATLGEALKRYNHLKRSRKYKELMKELIDINKKINNNKDNKKEKKLNKERKIIITKLNELRKESKLTEYDLHSYIVPMKRQFDCLDINTAQKIATRAWKSMENIIFGDGKKVSFKKYGQLDSLEGKNNTSGIRFRDNTLEWLRLAIPVRIRRNDIYAHEALQNKIKYCRIVRKVVKGKYKYYIQLVIEGTPPSKRDNKGDFKQKYGDSRVGIDPSLRSIAYSCDKEVGLQELAPSVDNLDKEIRRSQRKLDRSRRATNPNKFNPDSTIKKGSKDKWVRSQNYIKELFKLKELYRKLSDIRKIEHNILASYLLSLGTDIYVEKTDFKALAKKARETKVNEKTGRFKRKKRFGKSIGSKAPSKFFEVLNRKLGYIGKEIKYINPWTFKASQYDHHSDECNKVSLSNRWKDINNNKVQRDLYSAFLIMNSKKDLEITDRKKCLENFDIFLELHSKEINRIKKAKSLKIFSSFGIKREVQI</sequence>
<name>A0A942UVM0_9FIRM</name>
<proteinExistence type="predicted"/>
<dbReference type="RefSeq" id="WP_203366241.1">
    <property type="nucleotide sequence ID" value="NZ_WSFT01000031.1"/>
</dbReference>
<dbReference type="AlphaFoldDB" id="A0A942UVM0"/>
<accession>A0A942UVM0</accession>